<evidence type="ECO:0000313" key="8">
    <source>
        <dbReference type="Ensembl" id="ENSCCRP00000157891.1"/>
    </source>
</evidence>
<dbReference type="InterPro" id="IPR002048">
    <property type="entry name" value="EF_hand_dom"/>
</dbReference>
<feature type="compositionally biased region" description="Low complexity" evidence="5">
    <location>
        <begin position="414"/>
        <end position="427"/>
    </location>
</feature>
<proteinExistence type="predicted"/>
<dbReference type="InterPro" id="IPR011992">
    <property type="entry name" value="EF-hand-dom_pair"/>
</dbReference>
<dbReference type="Pfam" id="PF02893">
    <property type="entry name" value="GRAM"/>
    <property type="match status" value="2"/>
</dbReference>
<evidence type="ECO:0000259" key="7">
    <source>
        <dbReference type="PROSITE" id="PS50222"/>
    </source>
</evidence>
<dbReference type="SMART" id="SM00164">
    <property type="entry name" value="TBC"/>
    <property type="match status" value="1"/>
</dbReference>
<sequence>MWVNPEEVLMASALWMTERANPYFILQKRKGHGDGGGGLAGLLVGTLDVVLDSSARVAPYRILYQTPDSLVYWTIAHGSSRKEITENWEWLEQNLLQTLSIFENENDITTFVKGKIQGIIAEYNKSHDIREDDDTDKFKEAIAKFHKLFVMPEEEKLVNYYSCSYWKGKVPRQGWLYLSINHLCFYSYLLGKEAKLVIRWADVTQLEKNATLLLPDMVRVSTRCSEHVFSVFLNINETFKLMEQLANIAMRQLLDNKGFEQDRSLPKLKKKSPKKVSALKRDLDARAKSERYRALFRLPKDEKLDGHTDCTLWTPFNKMHILGQMFVSTNYICFTSKEETACSLIIPLREVTIVEKADSCNVLPSPLSISTKNKMTFLFANLKDRDFLVQRISDFLQQTTSKIYFEREITGSLSSSDDEVSSQQGSVLSCSPQRSALSSEGDSDRQFNLNDSRVPTATQALMTMYRRRSPEEFNPKLAKEFLKEQAWKNHFTEYGQGVCMYRTEKTKELVLQGIPENMRGELWLLFSGAINEMATHPGYYEDLVEKSMGKYNLATEEIERDLHRSLPEHPAFQNEMGIAALRRVLTAYAFRNPNIGYCQAMNIVTSVLLLYAKEEEAFWLLVALCERMLPDYYNTRVVGALVDQGVFEELAHVYVPQLYDCMQALSVISTISLSWFLTLFLSVMPFESAVVVVDCFFYEGIKVIFQLALSVLDANIHQLLSCKDDGEAMTILGRYLDSVTNKDSTLPPIPHLHSLLTDNGEPHPEVDIFKLVRSSYEKFGSIRADVIEQMRFKQRLRVIQAIEDTTKRNVVRTIVTETPFSIDELEELYTLFKAEHLTSCYWGSTSNPMSRHDPSLPYLEQYRMDLEQFKVLFALLFPWACGTHTDDLALRVFRLLDHNADALINFREFICGLSVMCHGDLTEKLKFLYKIHVLPELHHEQEEPDSACEAMQYFFEDITPETSSGTSCLNVQHSVFCVVKKMQTPDYRMYLRLWNQETKAKLENMKDLPKLNQSQFIELCKTLYNMFSEDPSEQELYHATATVTSLLLEMGEVGKLFCSPAHKTDEEDEDERIAVPSRSKQERHQLEDSSPKDTATSCAMLLSDDDTSVSSYSVLSAGSHELQCEDIAEDTVLIRSGAAAAGHHGRRGGLPHSVSIDKDWAITFEQFLASVLTEQALVQYFEKPVEIAARITNAKNVRKVGHQHMSLSDYEISLSG</sequence>
<dbReference type="GO" id="GO:0005509">
    <property type="term" value="F:calcium ion binding"/>
    <property type="evidence" value="ECO:0007669"/>
    <property type="project" value="InterPro"/>
</dbReference>
<dbReference type="Proteomes" id="UP001108240">
    <property type="component" value="Unplaced"/>
</dbReference>
<feature type="domain" description="EF-hand" evidence="7">
    <location>
        <begin position="884"/>
        <end position="919"/>
    </location>
</feature>
<dbReference type="SUPFAM" id="SSF47923">
    <property type="entry name" value="Ypt/Rab-GAP domain of gyp1p"/>
    <property type="match status" value="2"/>
</dbReference>
<dbReference type="InterPro" id="IPR011993">
    <property type="entry name" value="PH-like_dom_sf"/>
</dbReference>
<dbReference type="PANTHER" id="PTHR47666:SF3">
    <property type="entry name" value="TBC1 DOMAIN FAMILY MEMBER 9"/>
    <property type="match status" value="1"/>
</dbReference>
<feature type="compositionally biased region" description="Basic and acidic residues" evidence="5">
    <location>
        <begin position="1079"/>
        <end position="1091"/>
    </location>
</feature>
<dbReference type="Gene3D" id="1.10.238.10">
    <property type="entry name" value="EF-hand"/>
    <property type="match status" value="1"/>
</dbReference>
<dbReference type="FunFam" id="1.10.472.80:FF:000016">
    <property type="entry name" value="TBC1 domain family, member 9"/>
    <property type="match status" value="1"/>
</dbReference>
<reference evidence="8" key="2">
    <citation type="submission" date="2025-09" db="UniProtKB">
        <authorList>
            <consortium name="Ensembl"/>
        </authorList>
    </citation>
    <scope>IDENTIFICATION</scope>
</reference>
<keyword evidence="9" id="KW-1185">Reference proteome</keyword>
<dbReference type="FunFam" id="1.10.8.270:FF:000002">
    <property type="entry name" value="TBC1 domain family member 9B"/>
    <property type="match status" value="1"/>
</dbReference>
<dbReference type="InterPro" id="IPR036014">
    <property type="entry name" value="TCB1D9/TCB1D9B_PH-GRAM1"/>
</dbReference>
<accession>A0A9J8BUF4</accession>
<evidence type="ECO:0000256" key="1">
    <source>
        <dbReference type="ARBA" id="ARBA00022468"/>
    </source>
</evidence>
<evidence type="ECO:0000256" key="3">
    <source>
        <dbReference type="ARBA" id="ARBA00043879"/>
    </source>
</evidence>
<evidence type="ECO:0000313" key="9">
    <source>
        <dbReference type="Proteomes" id="UP001108240"/>
    </source>
</evidence>
<dbReference type="CDD" id="cd13354">
    <property type="entry name" value="PH-GRAM2_TCB1D9_TCB1D9B"/>
    <property type="match status" value="1"/>
</dbReference>
<dbReference type="InterPro" id="IPR035969">
    <property type="entry name" value="Rab-GAP_TBC_sf"/>
</dbReference>
<evidence type="ECO:0000259" key="6">
    <source>
        <dbReference type="PROSITE" id="PS50086"/>
    </source>
</evidence>
<dbReference type="GO" id="GO:0003008">
    <property type="term" value="P:system process"/>
    <property type="evidence" value="ECO:0007669"/>
    <property type="project" value="UniProtKB-ARBA"/>
</dbReference>
<protein>
    <recommendedName>
        <fullName evidence="4">TBC1 domain family member 9</fullName>
    </recommendedName>
</protein>
<dbReference type="GO" id="GO:0005096">
    <property type="term" value="F:GTPase activator activity"/>
    <property type="evidence" value="ECO:0007669"/>
    <property type="project" value="UniProtKB-KW"/>
</dbReference>
<dbReference type="GeneTree" id="ENSGT00940000157878"/>
<feature type="domain" description="Rab-GAP TBC" evidence="6">
    <location>
        <begin position="513"/>
        <end position="700"/>
    </location>
</feature>
<dbReference type="PROSITE" id="PS50086">
    <property type="entry name" value="TBC_RABGAP"/>
    <property type="match status" value="1"/>
</dbReference>
<dbReference type="InterPro" id="IPR000195">
    <property type="entry name" value="Rab-GAP-TBC_dom"/>
</dbReference>
<dbReference type="Ensembl" id="ENSCCRT00000109832.1">
    <property type="protein sequence ID" value="ENSCCRP00000157891.1"/>
    <property type="gene ID" value="ENSCCRG00000042157.2"/>
</dbReference>
<comment type="function">
    <text evidence="3">May act as a GTPase-activating protein for Rab family protein(s).</text>
</comment>
<feature type="compositionally biased region" description="Polar residues" evidence="5">
    <location>
        <begin position="428"/>
        <end position="451"/>
    </location>
</feature>
<dbReference type="FunFam" id="1.10.10.750:FF:000008">
    <property type="entry name" value="TBC1 domain family member 9"/>
    <property type="match status" value="1"/>
</dbReference>
<evidence type="ECO:0000256" key="5">
    <source>
        <dbReference type="SAM" id="MobiDB-lite"/>
    </source>
</evidence>
<dbReference type="Gene3D" id="2.30.29.30">
    <property type="entry name" value="Pleckstrin-homology domain (PH domain)/Phosphotyrosine-binding domain (PTB)"/>
    <property type="match status" value="2"/>
</dbReference>
<evidence type="ECO:0000256" key="2">
    <source>
        <dbReference type="ARBA" id="ARBA00022737"/>
    </source>
</evidence>
<feature type="region of interest" description="Disordered" evidence="5">
    <location>
        <begin position="1061"/>
        <end position="1095"/>
    </location>
</feature>
<dbReference type="PROSITE" id="PS50222">
    <property type="entry name" value="EF_HAND_2"/>
    <property type="match status" value="1"/>
</dbReference>
<dbReference type="InterPro" id="IPR004182">
    <property type="entry name" value="GRAM"/>
</dbReference>
<dbReference type="Gene3D" id="1.10.472.80">
    <property type="entry name" value="Ypt/Rab-GAP domain of gyp1p, domain 3"/>
    <property type="match status" value="1"/>
</dbReference>
<feature type="region of interest" description="Disordered" evidence="5">
    <location>
        <begin position="414"/>
        <end position="451"/>
    </location>
</feature>
<dbReference type="SMART" id="SM00568">
    <property type="entry name" value="GRAM"/>
    <property type="match status" value="2"/>
</dbReference>
<dbReference type="PANTHER" id="PTHR47666">
    <property type="entry name" value="PROTEIN VASCULAR ASSOCIATED DEATH 1, CHLOROPLASTIC"/>
    <property type="match status" value="1"/>
</dbReference>
<dbReference type="Gene3D" id="1.10.8.270">
    <property type="entry name" value="putative rabgap domain of human tbc1 domain family member 14 like domains"/>
    <property type="match status" value="1"/>
</dbReference>
<keyword evidence="1" id="KW-0343">GTPase activation</keyword>
<dbReference type="InterPro" id="IPR036017">
    <property type="entry name" value="TCB1D9/TCB1D9B_PH-GRAM2"/>
</dbReference>
<dbReference type="FunFam" id="2.30.29.30:FF:000041">
    <property type="entry name" value="TBC1 domain family member 9 isoform X1"/>
    <property type="match status" value="1"/>
</dbReference>
<name>A0A9J8BUF4_CYPCA</name>
<dbReference type="FunFam" id="2.30.29.30:FF:000013">
    <property type="entry name" value="Putative TBC1 domain family member 8B"/>
    <property type="match status" value="1"/>
</dbReference>
<dbReference type="Gene3D" id="1.10.10.750">
    <property type="entry name" value="Ypt/Rab-GAP domain of gyp1p, domain 1"/>
    <property type="match status" value="1"/>
</dbReference>
<keyword evidence="2" id="KW-0677">Repeat</keyword>
<dbReference type="FunFam" id="1.10.238.10:FF:000119">
    <property type="entry name" value="TBC1 domain family member 9"/>
    <property type="match status" value="1"/>
</dbReference>
<dbReference type="CDD" id="cd13351">
    <property type="entry name" value="PH-GRAM1_TCB1D9_TCB1D9B"/>
    <property type="match status" value="1"/>
</dbReference>
<dbReference type="Pfam" id="PF00566">
    <property type="entry name" value="RabGAP-TBC"/>
    <property type="match status" value="1"/>
</dbReference>
<evidence type="ECO:0000256" key="4">
    <source>
        <dbReference type="ARBA" id="ARBA00072016"/>
    </source>
</evidence>
<organism evidence="8 9">
    <name type="scientific">Cyprinus carpio carpio</name>
    <dbReference type="NCBI Taxonomy" id="630221"/>
    <lineage>
        <taxon>Eukaryota</taxon>
        <taxon>Metazoa</taxon>
        <taxon>Chordata</taxon>
        <taxon>Craniata</taxon>
        <taxon>Vertebrata</taxon>
        <taxon>Euteleostomi</taxon>
        <taxon>Actinopterygii</taxon>
        <taxon>Neopterygii</taxon>
        <taxon>Teleostei</taxon>
        <taxon>Ostariophysi</taxon>
        <taxon>Cypriniformes</taxon>
        <taxon>Cyprinidae</taxon>
        <taxon>Cyprininae</taxon>
        <taxon>Cyprinus</taxon>
    </lineage>
</organism>
<dbReference type="SUPFAM" id="SSF47473">
    <property type="entry name" value="EF-hand"/>
    <property type="match status" value="1"/>
</dbReference>
<dbReference type="AlphaFoldDB" id="A0A9J8BUF4"/>
<reference evidence="8" key="1">
    <citation type="submission" date="2025-08" db="UniProtKB">
        <authorList>
            <consortium name="Ensembl"/>
        </authorList>
    </citation>
    <scope>IDENTIFICATION</scope>
</reference>